<feature type="non-terminal residue" evidence="1">
    <location>
        <position position="44"/>
    </location>
</feature>
<organism evidence="1 2">
    <name type="scientific">Pseudoroseomonas cervicalis ATCC 49957</name>
    <dbReference type="NCBI Taxonomy" id="525371"/>
    <lineage>
        <taxon>Bacteria</taxon>
        <taxon>Pseudomonadati</taxon>
        <taxon>Pseudomonadota</taxon>
        <taxon>Alphaproteobacteria</taxon>
        <taxon>Acetobacterales</taxon>
        <taxon>Roseomonadaceae</taxon>
        <taxon>Roseomonas</taxon>
    </lineage>
</organism>
<evidence type="ECO:0000313" key="1">
    <source>
        <dbReference type="EMBL" id="EFH09761.1"/>
    </source>
</evidence>
<name>D5RSG2_9PROT</name>
<protein>
    <submittedName>
        <fullName evidence="1">Uncharacterized protein</fullName>
    </submittedName>
</protein>
<gene>
    <name evidence="1" type="ORF">HMPREF0731_4024</name>
</gene>
<reference evidence="1 2" key="1">
    <citation type="submission" date="2010-04" db="EMBL/GenBank/DDBJ databases">
        <authorList>
            <person name="Qin X."/>
            <person name="Bachman B."/>
            <person name="Battles P."/>
            <person name="Bell A."/>
            <person name="Bess C."/>
            <person name="Bickham C."/>
            <person name="Chaboub L."/>
            <person name="Chen D."/>
            <person name="Coyle M."/>
            <person name="Deiros D.R."/>
            <person name="Dinh H."/>
            <person name="Forbes L."/>
            <person name="Fowler G."/>
            <person name="Francisco L."/>
            <person name="Fu Q."/>
            <person name="Gubbala S."/>
            <person name="Hale W."/>
            <person name="Han Y."/>
            <person name="Hemphill L."/>
            <person name="Highlander S.K."/>
            <person name="Hirani K."/>
            <person name="Hogues M."/>
            <person name="Jackson L."/>
            <person name="Jakkamsetti A."/>
            <person name="Javaid M."/>
            <person name="Jiang H."/>
            <person name="Korchina V."/>
            <person name="Kovar C."/>
            <person name="Lara F."/>
            <person name="Lee S."/>
            <person name="Mata R."/>
            <person name="Mathew T."/>
            <person name="Moen C."/>
            <person name="Morales K."/>
            <person name="Munidasa M."/>
            <person name="Nazareth L."/>
            <person name="Ngo R."/>
            <person name="Nguyen L."/>
            <person name="Okwuonu G."/>
            <person name="Ongeri F."/>
            <person name="Patil S."/>
            <person name="Petrosino J."/>
            <person name="Pham C."/>
            <person name="Pham P."/>
            <person name="Pu L.-L."/>
            <person name="Puazo M."/>
            <person name="Raj R."/>
            <person name="Reid J."/>
            <person name="Rouhana J."/>
            <person name="Saada N."/>
            <person name="Shang Y."/>
            <person name="Simmons D."/>
            <person name="Thornton R."/>
            <person name="Warren J."/>
            <person name="Weissenberger G."/>
            <person name="Zhang J."/>
            <person name="Zhang L."/>
            <person name="Zhou C."/>
            <person name="Zhu D."/>
            <person name="Muzny D."/>
            <person name="Worley K."/>
            <person name="Gibbs R."/>
        </authorList>
    </citation>
    <scope>NUCLEOTIDE SEQUENCE [LARGE SCALE GENOMIC DNA]</scope>
    <source>
        <strain evidence="1 2">ATCC 49957</strain>
    </source>
</reference>
<proteinExistence type="predicted"/>
<comment type="caution">
    <text evidence="1">The sequence shown here is derived from an EMBL/GenBank/DDBJ whole genome shotgun (WGS) entry which is preliminary data.</text>
</comment>
<dbReference type="Proteomes" id="UP000005324">
    <property type="component" value="Unassembled WGS sequence"/>
</dbReference>
<dbReference type="AlphaFoldDB" id="D5RSG2"/>
<dbReference type="HOGENOM" id="CLU_3244326_0_0_5"/>
<keyword evidence="2" id="KW-1185">Reference proteome</keyword>
<dbReference type="EMBL" id="ADVL01000740">
    <property type="protein sequence ID" value="EFH09761.1"/>
    <property type="molecule type" value="Genomic_DNA"/>
</dbReference>
<sequence length="44" mass="4398">MPRPAPGLVGRLLLLALLPLLAGVGLATLGAELAGRQARAPLEA</sequence>
<evidence type="ECO:0000313" key="2">
    <source>
        <dbReference type="Proteomes" id="UP000005324"/>
    </source>
</evidence>
<accession>D5RSG2</accession>